<keyword evidence="2" id="KW-1185">Reference proteome</keyword>
<comment type="caution">
    <text evidence="1">The sequence shown here is derived from an EMBL/GenBank/DDBJ whole genome shotgun (WGS) entry which is preliminary data.</text>
</comment>
<evidence type="ECO:0000313" key="2">
    <source>
        <dbReference type="Proteomes" id="UP000886653"/>
    </source>
</evidence>
<accession>A0A9P6NQY3</accession>
<sequence length="165" mass="18323">MVICTPPGFSGLDTLLAPKITTKINEVLRSINAQIKSLPIETDLFCPELKTYPTRFPVILHAVPTSFDPTNPSHLQELGTQHCQYIFITWKLAIAHYVQSVPQCFCCWKIGHTAQWCKNSPVCNKCMGDHNPISCKASLPSPPVCCICISHEKIASKKSVNTLDE</sequence>
<protein>
    <submittedName>
        <fullName evidence="1">Uncharacterized protein</fullName>
    </submittedName>
</protein>
<feature type="non-terminal residue" evidence="1">
    <location>
        <position position="165"/>
    </location>
</feature>
<dbReference type="AlphaFoldDB" id="A0A9P6NQY3"/>
<dbReference type="EMBL" id="MU167242">
    <property type="protein sequence ID" value="KAG0147961.1"/>
    <property type="molecule type" value="Genomic_DNA"/>
</dbReference>
<evidence type="ECO:0000313" key="1">
    <source>
        <dbReference type="EMBL" id="KAG0147961.1"/>
    </source>
</evidence>
<dbReference type="Proteomes" id="UP000886653">
    <property type="component" value="Unassembled WGS sequence"/>
</dbReference>
<gene>
    <name evidence="1" type="ORF">CROQUDRAFT_655555</name>
</gene>
<name>A0A9P6NQY3_9BASI</name>
<organism evidence="1 2">
    <name type="scientific">Cronartium quercuum f. sp. fusiforme G11</name>
    <dbReference type="NCBI Taxonomy" id="708437"/>
    <lineage>
        <taxon>Eukaryota</taxon>
        <taxon>Fungi</taxon>
        <taxon>Dikarya</taxon>
        <taxon>Basidiomycota</taxon>
        <taxon>Pucciniomycotina</taxon>
        <taxon>Pucciniomycetes</taxon>
        <taxon>Pucciniales</taxon>
        <taxon>Coleosporiaceae</taxon>
        <taxon>Cronartium</taxon>
    </lineage>
</organism>
<reference evidence="1" key="1">
    <citation type="submission" date="2013-11" db="EMBL/GenBank/DDBJ databases">
        <title>Genome sequence of the fusiform rust pathogen reveals effectors for host alternation and coevolution with pine.</title>
        <authorList>
            <consortium name="DOE Joint Genome Institute"/>
            <person name="Smith K."/>
            <person name="Pendleton A."/>
            <person name="Kubisiak T."/>
            <person name="Anderson C."/>
            <person name="Salamov A."/>
            <person name="Aerts A."/>
            <person name="Riley R."/>
            <person name="Clum A."/>
            <person name="Lindquist E."/>
            <person name="Ence D."/>
            <person name="Campbell M."/>
            <person name="Kronenberg Z."/>
            <person name="Feau N."/>
            <person name="Dhillon B."/>
            <person name="Hamelin R."/>
            <person name="Burleigh J."/>
            <person name="Smith J."/>
            <person name="Yandell M."/>
            <person name="Nelson C."/>
            <person name="Grigoriev I."/>
            <person name="Davis J."/>
        </authorList>
    </citation>
    <scope>NUCLEOTIDE SEQUENCE</scope>
    <source>
        <strain evidence="1">G11</strain>
    </source>
</reference>
<proteinExistence type="predicted"/>